<keyword evidence="3" id="KW-0378">Hydrolase</keyword>
<dbReference type="GO" id="GO:0016787">
    <property type="term" value="F:hydrolase activity"/>
    <property type="evidence" value="ECO:0007669"/>
    <property type="project" value="UniProtKB-KW"/>
</dbReference>
<evidence type="ECO:0000313" key="6">
    <source>
        <dbReference type="EMBL" id="PIY33111.1"/>
    </source>
</evidence>
<protein>
    <recommendedName>
        <fullName evidence="11">DUF86 domain-containing protein</fullName>
    </recommendedName>
</protein>
<name>A0A1J5GL55_9BACT</name>
<evidence type="ECO:0000313" key="5">
    <source>
        <dbReference type="EMBL" id="OIP73557.1"/>
    </source>
</evidence>
<evidence type="ECO:0000256" key="3">
    <source>
        <dbReference type="ARBA" id="ARBA00022801"/>
    </source>
</evidence>
<dbReference type="Proteomes" id="UP000228560">
    <property type="component" value="Unassembled WGS sequence"/>
</dbReference>
<dbReference type="Proteomes" id="UP000182763">
    <property type="component" value="Unassembled WGS sequence"/>
</dbReference>
<accession>A0A1J5GL55</accession>
<evidence type="ECO:0000313" key="10">
    <source>
        <dbReference type="Proteomes" id="UP000230646"/>
    </source>
</evidence>
<proteinExistence type="inferred from homology"/>
<dbReference type="Gene3D" id="1.20.120.580">
    <property type="entry name" value="bsu32300-like"/>
    <property type="match status" value="1"/>
</dbReference>
<dbReference type="PANTHER" id="PTHR33397">
    <property type="entry name" value="UPF0331 PROTEIN YUTE"/>
    <property type="match status" value="1"/>
</dbReference>
<reference evidence="9 10" key="2">
    <citation type="submission" date="2017-09" db="EMBL/GenBank/DDBJ databases">
        <title>Depth-based differentiation of microbial function through sediment-hosted aquifers and enrichment of novel symbionts in the deep terrestrial subsurface.</title>
        <authorList>
            <person name="Probst A.J."/>
            <person name="Ladd B."/>
            <person name="Jarett J.K."/>
            <person name="Geller-Mcgrath D.E."/>
            <person name="Sieber C.M."/>
            <person name="Emerson J.B."/>
            <person name="Anantharaman K."/>
            <person name="Thomas B.C."/>
            <person name="Malmstrom R."/>
            <person name="Stieglmeier M."/>
            <person name="Klingl A."/>
            <person name="Woyke T."/>
            <person name="Ryan C.M."/>
            <person name="Banfield J.F."/>
        </authorList>
    </citation>
    <scope>NUCLEOTIDE SEQUENCE [LARGE SCALE GENOMIC DNA]</scope>
    <source>
        <strain evidence="6">CG_4_10_14_3_um_filter_34_13</strain>
        <strain evidence="7">CG_4_9_14_3_um_filter_33_16</strain>
    </source>
</reference>
<accession>A0A2M7PRT7</accession>
<evidence type="ECO:0000313" key="8">
    <source>
        <dbReference type="Proteomes" id="UP000182763"/>
    </source>
</evidence>
<dbReference type="InterPro" id="IPR037038">
    <property type="entry name" value="HepT-like_sf"/>
</dbReference>
<evidence type="ECO:0000313" key="7">
    <source>
        <dbReference type="EMBL" id="PJB55516.1"/>
    </source>
</evidence>
<accession>A0A2M8C8X8</accession>
<dbReference type="EMBL" id="MNYY01000025">
    <property type="protein sequence ID" value="OIP73557.1"/>
    <property type="molecule type" value="Genomic_DNA"/>
</dbReference>
<comment type="similarity">
    <text evidence="4">Belongs to the HepT RNase toxin family.</text>
</comment>
<keyword evidence="2" id="KW-0540">Nuclease</keyword>
<dbReference type="EMBL" id="PFTV01000203">
    <property type="protein sequence ID" value="PJB55516.1"/>
    <property type="molecule type" value="Genomic_DNA"/>
</dbReference>
<dbReference type="RefSeq" id="WP_406607194.1">
    <property type="nucleotide sequence ID" value="NZ_PFKO01000121.1"/>
</dbReference>
<dbReference type="Pfam" id="PF01934">
    <property type="entry name" value="HepT-like"/>
    <property type="match status" value="1"/>
</dbReference>
<dbReference type="PANTHER" id="PTHR33397:SF3">
    <property type="entry name" value="MRNA NUCLEASE HEPT"/>
    <property type="match status" value="1"/>
</dbReference>
<sequence length="135" mass="15730">MIDDIVLNKTEIIKKCIKRINEEYENNPENLENYTKQDSITLNIQRACEAVIDLGMHVIAERNLGLPQASRETFEILSSNKIIYPEMSERLKAMVGFRNIAIHNYQKLNLKIIQAIIKNHLEDLVDFSEIILKLY</sequence>
<comment type="caution">
    <text evidence="5">The sequence shown here is derived from an EMBL/GenBank/DDBJ whole genome shotgun (WGS) entry which is preliminary data.</text>
</comment>
<evidence type="ECO:0008006" key="11">
    <source>
        <dbReference type="Google" id="ProtNLM"/>
    </source>
</evidence>
<dbReference type="InterPro" id="IPR052379">
    <property type="entry name" value="Type_VII_TA_RNase"/>
</dbReference>
<organism evidence="5 8">
    <name type="scientific">Candidatus Infernicultor aquiphilus</name>
    <dbReference type="NCBI Taxonomy" id="1805029"/>
    <lineage>
        <taxon>Bacteria</taxon>
        <taxon>Pseudomonadati</taxon>
        <taxon>Atribacterota</taxon>
        <taxon>Candidatus Phoenicimicrobiia</taxon>
        <taxon>Candidatus Pheonicimicrobiales</taxon>
        <taxon>Candidatus Phoenicimicrobiaceae</taxon>
        <taxon>Candidatus Infernicultor</taxon>
    </lineage>
</organism>
<dbReference type="InterPro" id="IPR008201">
    <property type="entry name" value="HepT-like"/>
</dbReference>
<dbReference type="GO" id="GO:0004540">
    <property type="term" value="F:RNA nuclease activity"/>
    <property type="evidence" value="ECO:0007669"/>
    <property type="project" value="InterPro"/>
</dbReference>
<reference evidence="5 8" key="1">
    <citation type="journal article" date="2016" name="Environ. Microbiol.">
        <title>Genomic resolution of a cold subsurface aquifer community provides metabolic insights for novel microbes adapted to high CO concentrations.</title>
        <authorList>
            <person name="Probst A.J."/>
            <person name="Castelle C.J."/>
            <person name="Singh A."/>
            <person name="Brown C.T."/>
            <person name="Anantharaman K."/>
            <person name="Sharon I."/>
            <person name="Hug L.A."/>
            <person name="Burstein D."/>
            <person name="Emerson J.B."/>
            <person name="Thomas B.C."/>
            <person name="Banfield J.F."/>
        </authorList>
    </citation>
    <scope>NUCLEOTIDE SEQUENCE [LARGE SCALE GENOMIC DNA]</scope>
    <source>
        <strain evidence="5">CG2_30_33_13</strain>
    </source>
</reference>
<evidence type="ECO:0000256" key="4">
    <source>
        <dbReference type="ARBA" id="ARBA00024207"/>
    </source>
</evidence>
<dbReference type="Proteomes" id="UP000230646">
    <property type="component" value="Unassembled WGS sequence"/>
</dbReference>
<dbReference type="AlphaFoldDB" id="A0A1J5GL55"/>
<gene>
    <name evidence="5" type="ORF">AUK42_01110</name>
    <name evidence="7" type="ORF">CO097_07975</name>
    <name evidence="6" type="ORF">COZ07_03400</name>
</gene>
<dbReference type="STRING" id="1805029.AUK42_01110"/>
<dbReference type="NCBIfam" id="NF047751">
    <property type="entry name" value="HepT_toxin"/>
    <property type="match status" value="1"/>
</dbReference>
<evidence type="ECO:0000313" key="9">
    <source>
        <dbReference type="Proteomes" id="UP000228560"/>
    </source>
</evidence>
<evidence type="ECO:0000256" key="2">
    <source>
        <dbReference type="ARBA" id="ARBA00022722"/>
    </source>
</evidence>
<dbReference type="EMBL" id="PFKO01000121">
    <property type="protein sequence ID" value="PIY33111.1"/>
    <property type="molecule type" value="Genomic_DNA"/>
</dbReference>
<dbReference type="GO" id="GO:0110001">
    <property type="term" value="C:toxin-antitoxin complex"/>
    <property type="evidence" value="ECO:0007669"/>
    <property type="project" value="InterPro"/>
</dbReference>
<evidence type="ECO:0000256" key="1">
    <source>
        <dbReference type="ARBA" id="ARBA00022649"/>
    </source>
</evidence>
<keyword evidence="1" id="KW-1277">Toxin-antitoxin system</keyword>